<evidence type="ECO:0000256" key="12">
    <source>
        <dbReference type="ARBA" id="ARBA00023136"/>
    </source>
</evidence>
<dbReference type="GO" id="GO:0005524">
    <property type="term" value="F:ATP binding"/>
    <property type="evidence" value="ECO:0007669"/>
    <property type="project" value="UniProtKB-KW"/>
</dbReference>
<evidence type="ECO:0000313" key="17">
    <source>
        <dbReference type="Proteomes" id="UP000004136"/>
    </source>
</evidence>
<dbReference type="PANTHER" id="PTHR45528:SF8">
    <property type="entry name" value="HISTIDINE KINASE"/>
    <property type="match status" value="1"/>
</dbReference>
<dbReference type="AlphaFoldDB" id="J9C9Y0"/>
<dbReference type="Gene3D" id="1.10.287.130">
    <property type="match status" value="1"/>
</dbReference>
<evidence type="ECO:0000256" key="3">
    <source>
        <dbReference type="ARBA" id="ARBA00012438"/>
    </source>
</evidence>
<sequence>MLYLTIILFTLIVILLIRLLYVKKEIKRVTKQLENYNNRMIDKKIEVGLYDKHIEALAIQINDQIDLGIKVKMDKINTENEIQQAIANMSHDLRTPLTSILGYIQLLKSDNLILEERQTYVAIAENRAKRLHSLVNDFFELSVVDSVDYGLVLNSLTINNLILEILISFYDSFNEKNIKPIINIPDENIIIVANMSAVKRVIENLISNAIKYSRNNVLITLEKQEFSAILTISNSTDDLTQNDVNRLFDKFYRADKTRSGQGAGLGLYIAKSLMYKMNGALWAELQQGHLHIKCKWKLN</sequence>
<dbReference type="HOGENOM" id="CLU_000445_89_3_9"/>
<dbReference type="GO" id="GO:0000155">
    <property type="term" value="F:phosphorelay sensor kinase activity"/>
    <property type="evidence" value="ECO:0007669"/>
    <property type="project" value="InterPro"/>
</dbReference>
<dbReference type="EMBL" id="AHDV01000007">
    <property type="protein sequence ID" value="EJV87824.1"/>
    <property type="molecule type" value="Genomic_DNA"/>
</dbReference>
<evidence type="ECO:0000256" key="2">
    <source>
        <dbReference type="ARBA" id="ARBA00004141"/>
    </source>
</evidence>
<dbReference type="GO" id="GO:0005886">
    <property type="term" value="C:plasma membrane"/>
    <property type="evidence" value="ECO:0007669"/>
    <property type="project" value="TreeGrafter"/>
</dbReference>
<feature type="transmembrane region" description="Helical" evidence="14">
    <location>
        <begin position="6"/>
        <end position="22"/>
    </location>
</feature>
<evidence type="ECO:0000259" key="15">
    <source>
        <dbReference type="PROSITE" id="PS50109"/>
    </source>
</evidence>
<dbReference type="OrthoDB" id="9792991at2"/>
<dbReference type="PROSITE" id="PS50109">
    <property type="entry name" value="HIS_KIN"/>
    <property type="match status" value="1"/>
</dbReference>
<dbReference type="SUPFAM" id="SSF47384">
    <property type="entry name" value="Homodimeric domain of signal transducing histidine kinase"/>
    <property type="match status" value="1"/>
</dbReference>
<feature type="domain" description="Histidine kinase" evidence="15">
    <location>
        <begin position="88"/>
        <end position="281"/>
    </location>
</feature>
<dbReference type="Pfam" id="PF00512">
    <property type="entry name" value="HisKA"/>
    <property type="match status" value="1"/>
</dbReference>
<evidence type="ECO:0000256" key="5">
    <source>
        <dbReference type="ARBA" id="ARBA00022679"/>
    </source>
</evidence>
<comment type="caution">
    <text evidence="16">The sequence shown here is derived from an EMBL/GenBank/DDBJ whole genome shotgun (WGS) entry which is preliminary data.</text>
</comment>
<evidence type="ECO:0000256" key="10">
    <source>
        <dbReference type="ARBA" id="ARBA00022989"/>
    </source>
</evidence>
<dbReference type="CDD" id="cd00082">
    <property type="entry name" value="HisKA"/>
    <property type="match status" value="1"/>
</dbReference>
<evidence type="ECO:0000256" key="11">
    <source>
        <dbReference type="ARBA" id="ARBA00023012"/>
    </source>
</evidence>
<proteinExistence type="predicted"/>
<dbReference type="SUPFAM" id="SSF55874">
    <property type="entry name" value="ATPase domain of HSP90 chaperone/DNA topoisomerase II/histidine kinase"/>
    <property type="match status" value="1"/>
</dbReference>
<dbReference type="InterPro" id="IPR003661">
    <property type="entry name" value="HisK_dim/P_dom"/>
</dbReference>
<dbReference type="Proteomes" id="UP000004136">
    <property type="component" value="Unassembled WGS sequence"/>
</dbReference>
<keyword evidence="12 14" id="KW-0472">Membrane</keyword>
<reference evidence="16 17" key="1">
    <citation type="submission" date="2012-04" db="EMBL/GenBank/DDBJ databases">
        <title>The Genome Sequence of Bacillus cereus HuA2-1.</title>
        <authorList>
            <consortium name="The Broad Institute Genome Sequencing Platform"/>
            <consortium name="The Broad Institute Genome Sequencing Center for Infectious Disease"/>
            <person name="Feldgarden M."/>
            <person name="Van der Auwera G.A."/>
            <person name="Mahillon J."/>
            <person name="Duprez V."/>
            <person name="Timmery S."/>
            <person name="Mattelet C."/>
            <person name="Dierick K."/>
            <person name="Sun M."/>
            <person name="Yu Z."/>
            <person name="Zhu L."/>
            <person name="Hu X."/>
            <person name="Shank E.B."/>
            <person name="Swiecicka I."/>
            <person name="Hansen B.M."/>
            <person name="Andrup L."/>
            <person name="Young S.K."/>
            <person name="Zeng Q."/>
            <person name="Gargeya S."/>
            <person name="Fitzgerald M."/>
            <person name="Haas B."/>
            <person name="Abouelleil A."/>
            <person name="Alvarado L."/>
            <person name="Arachchi H.M."/>
            <person name="Berlin A."/>
            <person name="Chapman S.B."/>
            <person name="Goldberg J."/>
            <person name="Griggs A."/>
            <person name="Gujja S."/>
            <person name="Hansen M."/>
            <person name="Howarth C."/>
            <person name="Imamovic A."/>
            <person name="Larimer J."/>
            <person name="McCowen C."/>
            <person name="Montmayeur A."/>
            <person name="Murphy C."/>
            <person name="Neiman D."/>
            <person name="Pearson M."/>
            <person name="Priest M."/>
            <person name="Roberts A."/>
            <person name="Saif S."/>
            <person name="Shea T."/>
            <person name="Sisk P."/>
            <person name="Sykes S."/>
            <person name="Wortman J."/>
            <person name="Nusbaum C."/>
            <person name="Birren B."/>
        </authorList>
    </citation>
    <scope>NUCLEOTIDE SEQUENCE [LARGE SCALE GENOMIC DNA]</scope>
    <source>
        <strain evidence="16 17">HuA2-1</strain>
    </source>
</reference>
<dbReference type="RefSeq" id="WP_002135696.1">
    <property type="nucleotide sequence ID" value="NZ_JH804672.1"/>
</dbReference>
<keyword evidence="8" id="KW-0418">Kinase</keyword>
<evidence type="ECO:0000256" key="14">
    <source>
        <dbReference type="SAM" id="Phobius"/>
    </source>
</evidence>
<dbReference type="InterPro" id="IPR036097">
    <property type="entry name" value="HisK_dim/P_sf"/>
</dbReference>
<dbReference type="InterPro" id="IPR050398">
    <property type="entry name" value="HssS/ArlS-like"/>
</dbReference>
<dbReference type="InterPro" id="IPR005467">
    <property type="entry name" value="His_kinase_dom"/>
</dbReference>
<dbReference type="InterPro" id="IPR004358">
    <property type="entry name" value="Sig_transdc_His_kin-like_C"/>
</dbReference>
<feature type="coiled-coil region" evidence="13">
    <location>
        <begin position="19"/>
        <end position="46"/>
    </location>
</feature>
<dbReference type="SMART" id="SM00388">
    <property type="entry name" value="HisKA"/>
    <property type="match status" value="1"/>
</dbReference>
<evidence type="ECO:0000313" key="16">
    <source>
        <dbReference type="EMBL" id="EJV87824.1"/>
    </source>
</evidence>
<name>J9C9Y0_BACCE</name>
<keyword evidence="6 14" id="KW-0812">Transmembrane</keyword>
<dbReference type="SMART" id="SM00387">
    <property type="entry name" value="HATPase_c"/>
    <property type="match status" value="1"/>
</dbReference>
<evidence type="ECO:0000256" key="4">
    <source>
        <dbReference type="ARBA" id="ARBA00022553"/>
    </source>
</evidence>
<dbReference type="CDD" id="cd00075">
    <property type="entry name" value="HATPase"/>
    <property type="match status" value="1"/>
</dbReference>
<keyword evidence="4" id="KW-0597">Phosphoprotein</keyword>
<evidence type="ECO:0000256" key="1">
    <source>
        <dbReference type="ARBA" id="ARBA00000085"/>
    </source>
</evidence>
<evidence type="ECO:0000256" key="9">
    <source>
        <dbReference type="ARBA" id="ARBA00022840"/>
    </source>
</evidence>
<accession>J9C9Y0</accession>
<dbReference type="PRINTS" id="PR00344">
    <property type="entry name" value="BCTRLSENSOR"/>
</dbReference>
<dbReference type="PANTHER" id="PTHR45528">
    <property type="entry name" value="SENSOR HISTIDINE KINASE CPXA"/>
    <property type="match status" value="1"/>
</dbReference>
<evidence type="ECO:0000256" key="8">
    <source>
        <dbReference type="ARBA" id="ARBA00022777"/>
    </source>
</evidence>
<dbReference type="PATRIC" id="fig|1053201.3.peg.1351"/>
<evidence type="ECO:0000256" key="7">
    <source>
        <dbReference type="ARBA" id="ARBA00022741"/>
    </source>
</evidence>
<keyword evidence="13" id="KW-0175">Coiled coil</keyword>
<dbReference type="InterPro" id="IPR036890">
    <property type="entry name" value="HATPase_C_sf"/>
</dbReference>
<keyword evidence="5" id="KW-0808">Transferase</keyword>
<evidence type="ECO:0000256" key="13">
    <source>
        <dbReference type="SAM" id="Coils"/>
    </source>
</evidence>
<protein>
    <recommendedName>
        <fullName evidence="3">histidine kinase</fullName>
        <ecNumber evidence="3">2.7.13.3</ecNumber>
    </recommendedName>
</protein>
<evidence type="ECO:0000256" key="6">
    <source>
        <dbReference type="ARBA" id="ARBA00022692"/>
    </source>
</evidence>
<gene>
    <name evidence="16" type="ORF">IG3_01311</name>
</gene>
<organism evidence="16 17">
    <name type="scientific">Bacillus cereus HuA2-1</name>
    <dbReference type="NCBI Taxonomy" id="1053201"/>
    <lineage>
        <taxon>Bacteria</taxon>
        <taxon>Bacillati</taxon>
        <taxon>Bacillota</taxon>
        <taxon>Bacilli</taxon>
        <taxon>Bacillales</taxon>
        <taxon>Bacillaceae</taxon>
        <taxon>Bacillus</taxon>
        <taxon>Bacillus cereus group</taxon>
    </lineage>
</organism>
<dbReference type="Gene3D" id="3.30.565.10">
    <property type="entry name" value="Histidine kinase-like ATPase, C-terminal domain"/>
    <property type="match status" value="1"/>
</dbReference>
<dbReference type="Pfam" id="PF02518">
    <property type="entry name" value="HATPase_c"/>
    <property type="match status" value="1"/>
</dbReference>
<keyword evidence="11" id="KW-0902">Two-component regulatory system</keyword>
<dbReference type="EC" id="2.7.13.3" evidence="3"/>
<keyword evidence="7" id="KW-0547">Nucleotide-binding</keyword>
<comment type="subcellular location">
    <subcellularLocation>
        <location evidence="2">Membrane</location>
        <topology evidence="2">Multi-pass membrane protein</topology>
    </subcellularLocation>
</comment>
<comment type="catalytic activity">
    <reaction evidence="1">
        <text>ATP + protein L-histidine = ADP + protein N-phospho-L-histidine.</text>
        <dbReference type="EC" id="2.7.13.3"/>
    </reaction>
</comment>
<keyword evidence="10 14" id="KW-1133">Transmembrane helix</keyword>
<keyword evidence="9" id="KW-0067">ATP-binding</keyword>
<dbReference type="InterPro" id="IPR003594">
    <property type="entry name" value="HATPase_dom"/>
</dbReference>